<dbReference type="CDD" id="cd00310">
    <property type="entry name" value="ATP-synt_Fo_a_6"/>
    <property type="match status" value="1"/>
</dbReference>
<dbReference type="PRINTS" id="PR00123">
    <property type="entry name" value="ATPASEA"/>
</dbReference>
<evidence type="ECO:0000256" key="1">
    <source>
        <dbReference type="ARBA" id="ARBA00004141"/>
    </source>
</evidence>
<keyword evidence="9 11" id="KW-0472">Membrane</keyword>
<protein>
    <submittedName>
        <fullName evidence="12">ATP synthase subunit a</fullName>
    </submittedName>
</protein>
<keyword evidence="5 11" id="KW-0812">Transmembrane</keyword>
<keyword evidence="7 11" id="KW-1133">Transmembrane helix</keyword>
<reference evidence="12" key="1">
    <citation type="submission" date="2019-08" db="EMBL/GenBank/DDBJ databases">
        <authorList>
            <person name="Kucharzyk K."/>
            <person name="Murdoch R.W."/>
            <person name="Higgins S."/>
            <person name="Loffler F."/>
        </authorList>
    </citation>
    <scope>NUCLEOTIDE SEQUENCE</scope>
</reference>
<dbReference type="SUPFAM" id="SSF81336">
    <property type="entry name" value="F1F0 ATP synthase subunit A"/>
    <property type="match status" value="1"/>
</dbReference>
<dbReference type="NCBIfam" id="TIGR01131">
    <property type="entry name" value="ATP_synt_6_or_A"/>
    <property type="match status" value="1"/>
</dbReference>
<keyword evidence="8" id="KW-0406">Ion transport</keyword>
<dbReference type="InterPro" id="IPR035908">
    <property type="entry name" value="F0_ATP_A_sf"/>
</dbReference>
<evidence type="ECO:0000256" key="4">
    <source>
        <dbReference type="ARBA" id="ARBA00022547"/>
    </source>
</evidence>
<feature type="transmembrane region" description="Helical" evidence="11">
    <location>
        <begin position="84"/>
        <end position="108"/>
    </location>
</feature>
<evidence type="ECO:0000256" key="10">
    <source>
        <dbReference type="ARBA" id="ARBA00023310"/>
    </source>
</evidence>
<dbReference type="PANTHER" id="PTHR42823:SF3">
    <property type="entry name" value="ATP SYNTHASE SUBUNIT A, CHLOROPLASTIC"/>
    <property type="match status" value="1"/>
</dbReference>
<dbReference type="InterPro" id="IPR045082">
    <property type="entry name" value="ATP_syn_F0_a_bact/chloroplast"/>
</dbReference>
<evidence type="ECO:0000256" key="7">
    <source>
        <dbReference type="ARBA" id="ARBA00022989"/>
    </source>
</evidence>
<dbReference type="GO" id="GO:0045259">
    <property type="term" value="C:proton-transporting ATP synthase complex"/>
    <property type="evidence" value="ECO:0007669"/>
    <property type="project" value="UniProtKB-KW"/>
</dbReference>
<evidence type="ECO:0000256" key="8">
    <source>
        <dbReference type="ARBA" id="ARBA00023065"/>
    </source>
</evidence>
<evidence type="ECO:0000256" key="11">
    <source>
        <dbReference type="SAM" id="Phobius"/>
    </source>
</evidence>
<dbReference type="EMBL" id="VSSQ01000099">
    <property type="protein sequence ID" value="MPL76664.1"/>
    <property type="molecule type" value="Genomic_DNA"/>
</dbReference>
<evidence type="ECO:0000256" key="6">
    <source>
        <dbReference type="ARBA" id="ARBA00022781"/>
    </source>
</evidence>
<keyword evidence="6" id="KW-0375">Hydrogen ion transport</keyword>
<gene>
    <name evidence="12" type="primary">atpB_7</name>
    <name evidence="12" type="ORF">SDC9_22510</name>
</gene>
<feature type="transmembrane region" description="Helical" evidence="11">
    <location>
        <begin position="202"/>
        <end position="227"/>
    </location>
</feature>
<dbReference type="GO" id="GO:0046933">
    <property type="term" value="F:proton-transporting ATP synthase activity, rotational mechanism"/>
    <property type="evidence" value="ECO:0007669"/>
    <property type="project" value="TreeGrafter"/>
</dbReference>
<feature type="transmembrane region" description="Helical" evidence="11">
    <location>
        <begin position="174"/>
        <end position="196"/>
    </location>
</feature>
<evidence type="ECO:0000256" key="2">
    <source>
        <dbReference type="ARBA" id="ARBA00006810"/>
    </source>
</evidence>
<feature type="transmembrane region" description="Helical" evidence="11">
    <location>
        <begin position="30"/>
        <end position="47"/>
    </location>
</feature>
<dbReference type="PANTHER" id="PTHR42823">
    <property type="entry name" value="ATP SYNTHASE SUBUNIT A, CHLOROPLASTIC"/>
    <property type="match status" value="1"/>
</dbReference>
<sequence length="231" mass="25562">MGTAEASEGIIHYLPKEIFSGVVINMQTMYMSWLTMAIVAVIVFAATRKAEIIPSGIQNVVEVFVDWLNGLMESNMGIEGRRTVAPFVITLFLYIFVGNEIGLLPQIGPHLTSPTNDINVAFGLSITVSLTVYLLGVMKQGPGYFKHFVQPFAAMLPLNILEELSKPLTMALRLFGNILAGEILLVVLYMLAPWVIPNLWIGFSLIIGFLQAFIFTMLTMIAIAPVFKMHH</sequence>
<dbReference type="PROSITE" id="PS00449">
    <property type="entry name" value="ATPASE_A"/>
    <property type="match status" value="1"/>
</dbReference>
<keyword evidence="4" id="KW-0138">CF(0)</keyword>
<evidence type="ECO:0000313" key="12">
    <source>
        <dbReference type="EMBL" id="MPL76664.1"/>
    </source>
</evidence>
<evidence type="ECO:0000256" key="9">
    <source>
        <dbReference type="ARBA" id="ARBA00023136"/>
    </source>
</evidence>
<evidence type="ECO:0000256" key="5">
    <source>
        <dbReference type="ARBA" id="ARBA00022692"/>
    </source>
</evidence>
<dbReference type="InterPro" id="IPR000568">
    <property type="entry name" value="ATP_synth_F0_asu"/>
</dbReference>
<evidence type="ECO:0000256" key="3">
    <source>
        <dbReference type="ARBA" id="ARBA00022448"/>
    </source>
</evidence>
<comment type="caution">
    <text evidence="12">The sequence shown here is derived from an EMBL/GenBank/DDBJ whole genome shotgun (WGS) entry which is preliminary data.</text>
</comment>
<keyword evidence="10" id="KW-0066">ATP synthesis</keyword>
<keyword evidence="3" id="KW-0813">Transport</keyword>
<dbReference type="Pfam" id="PF00119">
    <property type="entry name" value="ATP-synt_A"/>
    <property type="match status" value="1"/>
</dbReference>
<dbReference type="HAMAP" id="MF_01393">
    <property type="entry name" value="ATP_synth_a_bact"/>
    <property type="match status" value="1"/>
</dbReference>
<feature type="transmembrane region" description="Helical" evidence="11">
    <location>
        <begin position="120"/>
        <end position="138"/>
    </location>
</feature>
<name>A0A644UCJ0_9ZZZZ</name>
<dbReference type="AlphaFoldDB" id="A0A644UCJ0"/>
<dbReference type="GO" id="GO:0042777">
    <property type="term" value="P:proton motive force-driven plasma membrane ATP synthesis"/>
    <property type="evidence" value="ECO:0007669"/>
    <property type="project" value="TreeGrafter"/>
</dbReference>
<dbReference type="Gene3D" id="1.20.120.220">
    <property type="entry name" value="ATP synthase, F0 complex, subunit A"/>
    <property type="match status" value="1"/>
</dbReference>
<dbReference type="GO" id="GO:0005886">
    <property type="term" value="C:plasma membrane"/>
    <property type="evidence" value="ECO:0007669"/>
    <property type="project" value="TreeGrafter"/>
</dbReference>
<dbReference type="InterPro" id="IPR023011">
    <property type="entry name" value="ATP_synth_F0_asu_AS"/>
</dbReference>
<organism evidence="12">
    <name type="scientific">bioreactor metagenome</name>
    <dbReference type="NCBI Taxonomy" id="1076179"/>
    <lineage>
        <taxon>unclassified sequences</taxon>
        <taxon>metagenomes</taxon>
        <taxon>ecological metagenomes</taxon>
    </lineage>
</organism>
<comment type="similarity">
    <text evidence="2">Belongs to the ATPase A chain family.</text>
</comment>
<proteinExistence type="inferred from homology"/>
<comment type="subcellular location">
    <subcellularLocation>
        <location evidence="1">Membrane</location>
        <topology evidence="1">Multi-pass membrane protein</topology>
    </subcellularLocation>
</comment>
<accession>A0A644UCJ0</accession>